<feature type="compositionally biased region" description="Low complexity" evidence="1">
    <location>
        <begin position="144"/>
        <end position="174"/>
    </location>
</feature>
<dbReference type="InterPro" id="IPR009576">
    <property type="entry name" value="Biofilm_formation_YgiB"/>
</dbReference>
<dbReference type="Proteomes" id="UP000199664">
    <property type="component" value="Unassembled WGS sequence"/>
</dbReference>
<protein>
    <submittedName>
        <fullName evidence="2">Uncharacterized conserved protein YgiB, involved in bioifilm formation, UPF0441/DUF1190 family</fullName>
    </submittedName>
</protein>
<keyword evidence="3" id="KW-1185">Reference proteome</keyword>
<proteinExistence type="predicted"/>
<dbReference type="OrthoDB" id="8160435at2"/>
<feature type="region of interest" description="Disordered" evidence="1">
    <location>
        <begin position="119"/>
        <end position="212"/>
    </location>
</feature>
<feature type="compositionally biased region" description="Low complexity" evidence="1">
    <location>
        <begin position="201"/>
        <end position="212"/>
    </location>
</feature>
<evidence type="ECO:0000313" key="2">
    <source>
        <dbReference type="EMBL" id="SEK31520.1"/>
    </source>
</evidence>
<dbReference type="RefSeq" id="WP_091828800.1">
    <property type="nucleotide sequence ID" value="NZ_FOAN01000001.1"/>
</dbReference>
<dbReference type="STRING" id="1036779.SAMN04515666_101208"/>
<accession>A0A1H7G4Y1</accession>
<name>A0A1H7G4Y1_9HYPH</name>
<reference evidence="3" key="1">
    <citation type="submission" date="2016-10" db="EMBL/GenBank/DDBJ databases">
        <authorList>
            <person name="Varghese N."/>
            <person name="Submissions S."/>
        </authorList>
    </citation>
    <scope>NUCLEOTIDE SEQUENCE [LARGE SCALE GENOMIC DNA]</scope>
    <source>
        <strain evidence="3">LMG 26383,CCUG 61248,R- 45681</strain>
    </source>
</reference>
<gene>
    <name evidence="2" type="ORF">SAMN04515666_101208</name>
</gene>
<dbReference type="AlphaFoldDB" id="A0A1H7G4Y1"/>
<dbReference type="Pfam" id="PF06693">
    <property type="entry name" value="DUF1190"/>
    <property type="match status" value="1"/>
</dbReference>
<organism evidence="2 3">
    <name type="scientific">Bosea lupini</name>
    <dbReference type="NCBI Taxonomy" id="1036779"/>
    <lineage>
        <taxon>Bacteria</taxon>
        <taxon>Pseudomonadati</taxon>
        <taxon>Pseudomonadota</taxon>
        <taxon>Alphaproteobacteria</taxon>
        <taxon>Hyphomicrobiales</taxon>
        <taxon>Boseaceae</taxon>
        <taxon>Bosea</taxon>
    </lineage>
</organism>
<sequence length="212" mass="21604">MKRSTQIGLAAAGVVLVATYWSLSGGETDDSLVYSNLAECRAANLLGSSQCEQRFNEASANHLRDAKKFTSSASCEQEYGASGCQSAVWNNAQVFIPALAGIMLARQFMSGGGAAQPLLPPTSAACPPGTRQPGSGRPECEQPARSSSSSSSSSSGGYYGGSSSRSRAYTTTSGQAMVARNISSTGMASTPSVASRGGFGSTSRSFSSSSSS</sequence>
<evidence type="ECO:0000313" key="3">
    <source>
        <dbReference type="Proteomes" id="UP000199664"/>
    </source>
</evidence>
<feature type="compositionally biased region" description="Polar residues" evidence="1">
    <location>
        <begin position="181"/>
        <end position="193"/>
    </location>
</feature>
<dbReference type="EMBL" id="FOAN01000001">
    <property type="protein sequence ID" value="SEK31520.1"/>
    <property type="molecule type" value="Genomic_DNA"/>
</dbReference>
<evidence type="ECO:0000256" key="1">
    <source>
        <dbReference type="SAM" id="MobiDB-lite"/>
    </source>
</evidence>